<dbReference type="InterPro" id="IPR044005">
    <property type="entry name" value="DZR_2"/>
</dbReference>
<proteinExistence type="inferred from homology"/>
<evidence type="ECO:0000313" key="3">
    <source>
        <dbReference type="EMBL" id="BDS08406.1"/>
    </source>
</evidence>
<sequence length="240" mass="27390">MNRTVNRLLDFIYPAACHLCEAPLTHGRHLCDPCYEKLHYIEAPFCAKCGECYDGDMSGEFICPNCHELDLNFEFARAALHSDGGGRDLVHDFKYMRQVHLADELARLAEEALTDSRFLPYLKDGVMVPVPLYWLRLRKRRFNQSEEICRKLSGHCGLPYHNALQRTRNTQTQTRFSRAKRLENLDGAFAIRSRFQKLINEKPVILVDDVFTTGSTANECAKVLLKSGAQRVAVLSVLRG</sequence>
<dbReference type="InterPro" id="IPR051910">
    <property type="entry name" value="ComF/GntX_DNA_util-trans"/>
</dbReference>
<evidence type="ECO:0000259" key="2">
    <source>
        <dbReference type="Pfam" id="PF18912"/>
    </source>
</evidence>
<accession>A0AAT9FQX6</accession>
<gene>
    <name evidence="3" type="ORF">NT6N_34460</name>
</gene>
<organism evidence="3">
    <name type="scientific">Oceaniferula spumae</name>
    <dbReference type="NCBI Taxonomy" id="2979115"/>
    <lineage>
        <taxon>Bacteria</taxon>
        <taxon>Pseudomonadati</taxon>
        <taxon>Verrucomicrobiota</taxon>
        <taxon>Verrucomicrobiia</taxon>
        <taxon>Verrucomicrobiales</taxon>
        <taxon>Verrucomicrobiaceae</taxon>
        <taxon>Oceaniferula</taxon>
    </lineage>
</organism>
<reference evidence="3" key="1">
    <citation type="submission" date="2024-07" db="EMBL/GenBank/DDBJ databases">
        <title>Complete genome sequence of Verrucomicrobiaceae bacterium NT6N.</title>
        <authorList>
            <person name="Huang C."/>
            <person name="Takami H."/>
            <person name="Hamasaki K."/>
        </authorList>
    </citation>
    <scope>NUCLEOTIDE SEQUENCE</scope>
    <source>
        <strain evidence="3">NT6N</strain>
    </source>
</reference>
<dbReference type="KEGG" id="osu:NT6N_34460"/>
<evidence type="ECO:0000256" key="1">
    <source>
        <dbReference type="ARBA" id="ARBA00008007"/>
    </source>
</evidence>
<dbReference type="PANTHER" id="PTHR47505:SF1">
    <property type="entry name" value="DNA UTILIZATION PROTEIN YHGH"/>
    <property type="match status" value="1"/>
</dbReference>
<dbReference type="InterPro" id="IPR000836">
    <property type="entry name" value="PRTase_dom"/>
</dbReference>
<dbReference type="EMBL" id="AP026866">
    <property type="protein sequence ID" value="BDS08406.1"/>
    <property type="molecule type" value="Genomic_DNA"/>
</dbReference>
<dbReference type="Gene3D" id="3.40.50.2020">
    <property type="match status" value="1"/>
</dbReference>
<feature type="domain" description="Double zinc ribbon" evidence="2">
    <location>
        <begin position="8"/>
        <end position="66"/>
    </location>
</feature>
<dbReference type="SUPFAM" id="SSF53271">
    <property type="entry name" value="PRTase-like"/>
    <property type="match status" value="1"/>
</dbReference>
<dbReference type="Pfam" id="PF18912">
    <property type="entry name" value="DZR_2"/>
    <property type="match status" value="1"/>
</dbReference>
<dbReference type="PANTHER" id="PTHR47505">
    <property type="entry name" value="DNA UTILIZATION PROTEIN YHGH"/>
    <property type="match status" value="1"/>
</dbReference>
<name>A0AAT9FQX6_9BACT</name>
<dbReference type="InterPro" id="IPR029057">
    <property type="entry name" value="PRTase-like"/>
</dbReference>
<comment type="similarity">
    <text evidence="1">Belongs to the ComF/GntX family.</text>
</comment>
<protein>
    <submittedName>
        <fullName evidence="3">Amidophosphoribosyltransferase</fullName>
    </submittedName>
</protein>
<dbReference type="AlphaFoldDB" id="A0AAT9FQX6"/>
<dbReference type="CDD" id="cd06223">
    <property type="entry name" value="PRTases_typeI"/>
    <property type="match status" value="1"/>
</dbReference>